<comment type="catalytic activity">
    <reaction evidence="13">
        <text>ATP + H2O = ADP + phosphate + H(+)</text>
        <dbReference type="Rhea" id="RHEA:13065"/>
        <dbReference type="ChEBI" id="CHEBI:15377"/>
        <dbReference type="ChEBI" id="CHEBI:15378"/>
        <dbReference type="ChEBI" id="CHEBI:30616"/>
        <dbReference type="ChEBI" id="CHEBI:43474"/>
        <dbReference type="ChEBI" id="CHEBI:456216"/>
        <dbReference type="EC" id="3.6.4.13"/>
    </reaction>
    <physiologicalReaction direction="left-to-right" evidence="13">
        <dbReference type="Rhea" id="RHEA:13066"/>
    </physiologicalReaction>
</comment>
<feature type="region of interest" description="CC/SHH/C" evidence="15">
    <location>
        <begin position="60"/>
        <end position="88"/>
    </location>
</feature>
<dbReference type="Pfam" id="PF13086">
    <property type="entry name" value="AAA_11"/>
    <property type="match status" value="2"/>
</dbReference>
<dbReference type="InterPro" id="IPR027417">
    <property type="entry name" value="P-loop_NTPase"/>
</dbReference>
<dbReference type="CDD" id="cd21400">
    <property type="entry name" value="ZBD_UPF1-like"/>
    <property type="match status" value="1"/>
</dbReference>
<evidence type="ECO:0000313" key="18">
    <source>
        <dbReference type="EMBL" id="EEB08720.1"/>
    </source>
</evidence>
<dbReference type="EMBL" id="KE651167">
    <property type="protein sequence ID" value="EEB08720.1"/>
    <property type="molecule type" value="Genomic_DNA"/>
</dbReference>
<evidence type="ECO:0000256" key="14">
    <source>
        <dbReference type="ARBA" id="ARBA00055561"/>
    </source>
</evidence>
<dbReference type="SMART" id="SM00382">
    <property type="entry name" value="AAA"/>
    <property type="match status" value="1"/>
</dbReference>
<evidence type="ECO:0000256" key="16">
    <source>
        <dbReference type="SAM" id="MobiDB-lite"/>
    </source>
</evidence>
<keyword evidence="3" id="KW-0963">Cytoplasm</keyword>
<keyword evidence="8" id="KW-0347">Helicase</keyword>
<dbReference type="PANTHER" id="PTHR10887">
    <property type="entry name" value="DNA2/NAM7 HELICASE FAMILY"/>
    <property type="match status" value="1"/>
</dbReference>
<dbReference type="CDD" id="cd18808">
    <property type="entry name" value="SF1_C_Upf1"/>
    <property type="match status" value="1"/>
</dbReference>
<comment type="subcellular location">
    <subcellularLocation>
        <location evidence="1">Cytoplasm</location>
    </subcellularLocation>
</comment>
<dbReference type="InterPro" id="IPR018999">
    <property type="entry name" value="UPF1_CH/ZBD"/>
</dbReference>
<dbReference type="SUPFAM" id="SSF52540">
    <property type="entry name" value="P-loop containing nucleoside triphosphate hydrolases"/>
    <property type="match status" value="1"/>
</dbReference>
<dbReference type="GO" id="GO:2000815">
    <property type="term" value="P:regulation of mRNA stability involved in response to oxidative stress"/>
    <property type="evidence" value="ECO:0007669"/>
    <property type="project" value="EnsemblFungi"/>
</dbReference>
<keyword evidence="7" id="KW-0378">Hydrolase</keyword>
<dbReference type="Gene3D" id="3.40.50.300">
    <property type="entry name" value="P-loop containing nucleotide triphosphate hydrolases"/>
    <property type="match status" value="2"/>
</dbReference>
<gene>
    <name evidence="19" type="primary">upf1</name>
    <name evidence="18" type="ORF">SJAG_03886</name>
</gene>
<dbReference type="JaponicusDB" id="SJAG_03886">
    <property type="gene designation" value="upf1"/>
</dbReference>
<evidence type="ECO:0000256" key="3">
    <source>
        <dbReference type="ARBA" id="ARBA00022490"/>
    </source>
</evidence>
<dbReference type="GO" id="GO:0003724">
    <property type="term" value="F:RNA helicase activity"/>
    <property type="evidence" value="ECO:0000318"/>
    <property type="project" value="GO_Central"/>
</dbReference>
<dbReference type="GO" id="GO:0005737">
    <property type="term" value="C:cytoplasm"/>
    <property type="evidence" value="ECO:0000318"/>
    <property type="project" value="GO_Central"/>
</dbReference>
<evidence type="ECO:0000256" key="8">
    <source>
        <dbReference type="ARBA" id="ARBA00022806"/>
    </source>
</evidence>
<evidence type="ECO:0000256" key="9">
    <source>
        <dbReference type="ARBA" id="ARBA00022833"/>
    </source>
</evidence>
<dbReference type="VEuPathDB" id="FungiDB:SJAG_03886"/>
<keyword evidence="9 15" id="KW-0862">Zinc</keyword>
<dbReference type="CDD" id="cd21407">
    <property type="entry name" value="1B_UPF1-like"/>
    <property type="match status" value="1"/>
</dbReference>
<dbReference type="GO" id="GO:0003723">
    <property type="term" value="F:RNA binding"/>
    <property type="evidence" value="ECO:0000318"/>
    <property type="project" value="GO_Central"/>
</dbReference>
<evidence type="ECO:0000256" key="15">
    <source>
        <dbReference type="PROSITE-ProRule" id="PRU01341"/>
    </source>
</evidence>
<keyword evidence="11" id="KW-0866">Nonsense-mediated mRNA decay</keyword>
<evidence type="ECO:0000313" key="20">
    <source>
        <dbReference type="Proteomes" id="UP000001744"/>
    </source>
</evidence>
<comment type="catalytic activity">
    <reaction evidence="12">
        <text>ATP + H2O = ADP + phosphate + H(+)</text>
        <dbReference type="Rhea" id="RHEA:13065"/>
        <dbReference type="ChEBI" id="CHEBI:15377"/>
        <dbReference type="ChEBI" id="CHEBI:15378"/>
        <dbReference type="ChEBI" id="CHEBI:30616"/>
        <dbReference type="ChEBI" id="CHEBI:43474"/>
        <dbReference type="ChEBI" id="CHEBI:456216"/>
        <dbReference type="EC" id="3.6.4.12"/>
    </reaction>
    <physiologicalReaction direction="left-to-right" evidence="12">
        <dbReference type="Rhea" id="RHEA:13066"/>
    </physiologicalReaction>
</comment>
<keyword evidence="20" id="KW-1185">Reference proteome</keyword>
<keyword evidence="10" id="KW-0067">ATP-binding</keyword>
<dbReference type="InterPro" id="IPR041679">
    <property type="entry name" value="DNA2/NAM7-like_C"/>
</dbReference>
<dbReference type="HOGENOM" id="CLU_001666_4_3_1"/>
<dbReference type="OrthoDB" id="6513042at2759"/>
<dbReference type="GeneID" id="7050523"/>
<keyword evidence="6 15" id="KW-0863">Zinc-finger</keyword>
<dbReference type="STRING" id="402676.B6K5B6"/>
<reference evidence="18 20" key="1">
    <citation type="journal article" date="2011" name="Science">
        <title>Comparative functional genomics of the fission yeasts.</title>
        <authorList>
            <person name="Rhind N."/>
            <person name="Chen Z."/>
            <person name="Yassour M."/>
            <person name="Thompson D.A."/>
            <person name="Haas B.J."/>
            <person name="Habib N."/>
            <person name="Wapinski I."/>
            <person name="Roy S."/>
            <person name="Lin M.F."/>
            <person name="Heiman D.I."/>
            <person name="Young S.K."/>
            <person name="Furuya K."/>
            <person name="Guo Y."/>
            <person name="Pidoux A."/>
            <person name="Chen H.M."/>
            <person name="Robbertse B."/>
            <person name="Goldberg J.M."/>
            <person name="Aoki K."/>
            <person name="Bayne E.H."/>
            <person name="Berlin A.M."/>
            <person name="Desjardins C.A."/>
            <person name="Dobbs E."/>
            <person name="Dukaj L."/>
            <person name="Fan L."/>
            <person name="FitzGerald M.G."/>
            <person name="French C."/>
            <person name="Gujja S."/>
            <person name="Hansen K."/>
            <person name="Keifenheim D."/>
            <person name="Levin J.Z."/>
            <person name="Mosher R.A."/>
            <person name="Mueller C.A."/>
            <person name="Pfiffner J."/>
            <person name="Priest M."/>
            <person name="Russ C."/>
            <person name="Smialowska A."/>
            <person name="Swoboda P."/>
            <person name="Sykes S.M."/>
            <person name="Vaughn M."/>
            <person name="Vengrova S."/>
            <person name="Yoder R."/>
            <person name="Zeng Q."/>
            <person name="Allshire R."/>
            <person name="Baulcombe D."/>
            <person name="Birren B.W."/>
            <person name="Brown W."/>
            <person name="Ekwall K."/>
            <person name="Kellis M."/>
            <person name="Leatherwood J."/>
            <person name="Levin H."/>
            <person name="Margalit H."/>
            <person name="Martienssen R."/>
            <person name="Nieduszynski C.A."/>
            <person name="Spatafora J.W."/>
            <person name="Friedman N."/>
            <person name="Dalgaard J.Z."/>
            <person name="Baumann P."/>
            <person name="Niki H."/>
            <person name="Regev A."/>
            <person name="Nusbaum C."/>
        </authorList>
    </citation>
    <scope>NUCLEOTIDE SEQUENCE [LARGE SCALE GENOMIC DNA]</scope>
    <source>
        <strain evidence="20">yFS275 / FY16936</strain>
    </source>
</reference>
<dbReference type="PROSITE" id="PS51997">
    <property type="entry name" value="UPF1_CH_RICH"/>
    <property type="match status" value="1"/>
</dbReference>
<dbReference type="eggNOG" id="KOG1802">
    <property type="taxonomic scope" value="Eukaryota"/>
</dbReference>
<evidence type="ECO:0000256" key="5">
    <source>
        <dbReference type="ARBA" id="ARBA00022741"/>
    </source>
</evidence>
<keyword evidence="4 15" id="KW-0479">Metal-binding</keyword>
<feature type="region of interest" description="C3H" evidence="15">
    <location>
        <begin position="46"/>
        <end position="78"/>
    </location>
</feature>
<dbReference type="GO" id="GO:0016787">
    <property type="term" value="F:hydrolase activity"/>
    <property type="evidence" value="ECO:0007669"/>
    <property type="project" value="UniProtKB-KW"/>
</dbReference>
<dbReference type="Pfam" id="PF13087">
    <property type="entry name" value="AAA_12"/>
    <property type="match status" value="1"/>
</dbReference>
<dbReference type="InterPro" id="IPR045055">
    <property type="entry name" value="DNA2/NAM7-like"/>
</dbReference>
<dbReference type="Gene3D" id="2.40.30.230">
    <property type="match status" value="1"/>
</dbReference>
<dbReference type="CDD" id="cd18039">
    <property type="entry name" value="DEXXQc_UPF1"/>
    <property type="match status" value="1"/>
</dbReference>
<evidence type="ECO:0000256" key="12">
    <source>
        <dbReference type="ARBA" id="ARBA00048432"/>
    </source>
</evidence>
<feature type="domain" description="Upf1" evidence="17">
    <location>
        <begin position="38"/>
        <end position="195"/>
    </location>
</feature>
<sequence length="926" mass="103895">MLQEGMEQNAALYSYSGGADHEDVVNFTMNELSHLQVSEDQEHESCAYCGLSNPSAIVKCLHCNKWFCNSRGHTSASHIVTHLVRARHKQVSLHKNSPLGETVLECYNCGTRNVFLLGLIPAKSDTVIVLLCRQPCTKVSLAKDMNWDVSQWQPLITDRQFLPWLVLPATKEEEMAARPITSQQISRLEELWHENANASLEDLEKPTVSENLPSVDLRFPDARAYQAAFSPLVQVEAEYDKKLKESQTQNDVVVRWDQSLNQRYTAWFYLPKLESGEIRLAVSDEMKLRYEGELRPKWSSTGYVIKIPNNISDEVGLELNRSDKIPIECTHNFSVDYVWKSTSFDRMQAALKSFATDNSRLSGYLYHKLLGHEVPPLTLKTKLPTTFSVPNLPELNSSQVNAVRSVLTQPLSLIQGPPGTGKTVTSASIVYHLATQTKGNGSAVLVCAPSNVAVDQLAEKIHQTGLRVVRVTAKSREDIDSPVSFLSLHEQVKNYEGNEEFSRLLKLQNDVGELSLADEKRLRVLVASIERELLQSANVICCTCVGAGDKRVSKLRFRAVLIDEATQASEPECMIPLTHVYKQVVLVGDHQQLGPVVMNKKAAQAGLSQSLFERLIILGNSPIRLTVQYRMHPCLSEFPSNMFYEGTLQNGVTTAERLARYLDFPWPQPEEPLMFYANFGQEEISASGTSYLNRTEASTCEKIVTQFFKAGVTPEQIGIITPYDGQRSYIVQYMQNNGALKKDLYKAVEVASVDAFQGREKDFIILSCVRSSEHQGIGFLSEPRRLNVALTRARYGVIVLGNPKVLAKHALWYHFIVHCRERGYLVEGPLNNLQKFMLGLAPPIKPLKLPRNLVAQQPLSAGISAFTINTFAPFINLQNYYAVPSYIDEWSRLAESKRHDNGGADLDDFQSQIGDNESDYGDITRF</sequence>
<proteinExistence type="inferred from homology"/>
<evidence type="ECO:0000256" key="13">
    <source>
        <dbReference type="ARBA" id="ARBA00049390"/>
    </source>
</evidence>
<feature type="region of interest" description="C4" evidence="15">
    <location>
        <begin position="106"/>
        <end position="136"/>
    </location>
</feature>
<feature type="region of interest" description="Disordered" evidence="16">
    <location>
        <begin position="903"/>
        <end position="926"/>
    </location>
</feature>
<dbReference type="FunFam" id="3.40.50.300:FF:000097">
    <property type="entry name" value="Regulator of nonsense transcripts 1"/>
    <property type="match status" value="1"/>
</dbReference>
<dbReference type="GO" id="GO:0005524">
    <property type="term" value="F:ATP binding"/>
    <property type="evidence" value="ECO:0007669"/>
    <property type="project" value="UniProtKB-KW"/>
</dbReference>
<dbReference type="Gene3D" id="6.10.140.1240">
    <property type="match status" value="1"/>
</dbReference>
<dbReference type="Pfam" id="PF09416">
    <property type="entry name" value="UPF1_Zn_bind"/>
    <property type="match status" value="1"/>
</dbReference>
<evidence type="ECO:0000256" key="11">
    <source>
        <dbReference type="ARBA" id="ARBA00023161"/>
    </source>
</evidence>
<evidence type="ECO:0000313" key="19">
    <source>
        <dbReference type="JaponicusDB" id="SJAG_03886"/>
    </source>
</evidence>
<dbReference type="InterPro" id="IPR003593">
    <property type="entry name" value="AAA+_ATPase"/>
</dbReference>
<evidence type="ECO:0000256" key="1">
    <source>
        <dbReference type="ARBA" id="ARBA00004496"/>
    </source>
</evidence>
<evidence type="ECO:0000256" key="2">
    <source>
        <dbReference type="ARBA" id="ARBA00007913"/>
    </source>
</evidence>
<dbReference type="GO" id="GO:0000184">
    <property type="term" value="P:nuclear-transcribed mRNA catabolic process, nonsense-mediated decay"/>
    <property type="evidence" value="ECO:0000318"/>
    <property type="project" value="GO_Central"/>
</dbReference>
<dbReference type="InterPro" id="IPR047187">
    <property type="entry name" value="SF1_C_Upf1"/>
</dbReference>
<dbReference type="InterPro" id="IPR040812">
    <property type="entry name" value="UPF1_1B_dom"/>
</dbReference>
<dbReference type="OMA" id="QYMQMNG"/>
<name>B6K5B6_SCHJY</name>
<comment type="function">
    <text evidence="14">RNA-dependent helicase required for nonsense-mediated decay (NMD) of aberrant mRNAs containing premature stop codons and modulates the expression level of normal mRNAs. Also capable of unwinding double-stranded DNA and translocating on single-stranded DNA.</text>
</comment>
<evidence type="ECO:0000256" key="10">
    <source>
        <dbReference type="ARBA" id="ARBA00022840"/>
    </source>
</evidence>
<dbReference type="GO" id="GO:0003678">
    <property type="term" value="F:DNA helicase activity"/>
    <property type="evidence" value="ECO:0007669"/>
    <property type="project" value="UniProtKB-EC"/>
</dbReference>
<keyword evidence="5" id="KW-0547">Nucleotide-binding</keyword>
<accession>B6K5B6</accession>
<dbReference type="InterPro" id="IPR041677">
    <property type="entry name" value="DNA2/NAM7_AAA_11"/>
</dbReference>
<dbReference type="RefSeq" id="XP_002175013.1">
    <property type="nucleotide sequence ID" value="XM_002174977.1"/>
</dbReference>
<dbReference type="PANTHER" id="PTHR10887:SF364">
    <property type="entry name" value="REGULATOR OF NONSENSE TRANSCRIPTS 1"/>
    <property type="match status" value="1"/>
</dbReference>
<protein>
    <recommendedName>
        <fullName evidence="17">Upf1 domain-containing protein</fullName>
    </recommendedName>
</protein>
<dbReference type="GO" id="GO:0008270">
    <property type="term" value="F:zinc ion binding"/>
    <property type="evidence" value="ECO:0007669"/>
    <property type="project" value="UniProtKB-UniRule"/>
</dbReference>
<dbReference type="Proteomes" id="UP000001744">
    <property type="component" value="Unassembled WGS sequence"/>
</dbReference>
<dbReference type="Pfam" id="PF18141">
    <property type="entry name" value="UPF1_1B_dom"/>
    <property type="match status" value="1"/>
</dbReference>
<evidence type="ECO:0000256" key="6">
    <source>
        <dbReference type="ARBA" id="ARBA00022771"/>
    </source>
</evidence>
<organism evidence="18 20">
    <name type="scientific">Schizosaccharomyces japonicus (strain yFS275 / FY16936)</name>
    <name type="common">Fission yeast</name>
    <dbReference type="NCBI Taxonomy" id="402676"/>
    <lineage>
        <taxon>Eukaryota</taxon>
        <taxon>Fungi</taxon>
        <taxon>Dikarya</taxon>
        <taxon>Ascomycota</taxon>
        <taxon>Taphrinomycotina</taxon>
        <taxon>Schizosaccharomycetes</taxon>
        <taxon>Schizosaccharomycetales</taxon>
        <taxon>Schizosaccharomycetaceae</taxon>
        <taxon>Schizosaccharomyces</taxon>
    </lineage>
</organism>
<evidence type="ECO:0000256" key="7">
    <source>
        <dbReference type="ARBA" id="ARBA00022801"/>
    </source>
</evidence>
<evidence type="ECO:0000259" key="17">
    <source>
        <dbReference type="PROSITE" id="PS51997"/>
    </source>
</evidence>
<evidence type="ECO:0000256" key="4">
    <source>
        <dbReference type="ARBA" id="ARBA00022723"/>
    </source>
</evidence>
<comment type="similarity">
    <text evidence="2">Belongs to the DNA2/NAM7 helicase family.</text>
</comment>
<dbReference type="AlphaFoldDB" id="B6K5B6"/>